<dbReference type="RefSeq" id="WP_213411648.1">
    <property type="nucleotide sequence ID" value="NZ_BOVK01000020.1"/>
</dbReference>
<sequence>MEWKSAYNCMLASLYHLLKHNHKLQLEFESIVLQETLLHLYHYHLYLLPESPEVTAERFAERIGIRLCYPDVGNPEEALDFACRKLAQGFVVPVNINLKYDILTPLSFDNDMMHYHLITGRGQGERLKMYDQFEDVHYEMSAAHLKKAIDTAYNRRFRSRFTPFMQIEFTHPPLFVQEQLQRFRVRPSMLAAIACGYPYEQNLQNGKAAMMAMKRFTAAAPTAEEKYKYMNFQDIVVRIRLLFCETARRFGYPPTGELEEWLDRHYAFKRSLGLALVRRKLEDWRRLESELTELLAFEHKAAAAIADFFAASLKSERSG</sequence>
<comment type="caution">
    <text evidence="1">The sequence shown here is derived from an EMBL/GenBank/DDBJ whole genome shotgun (WGS) entry which is preliminary data.</text>
</comment>
<name>A0A8J4H0V4_9BACL</name>
<protein>
    <submittedName>
        <fullName evidence="1">Uncharacterized protein</fullName>
    </submittedName>
</protein>
<keyword evidence="2" id="KW-1185">Reference proteome</keyword>
<dbReference type="AlphaFoldDB" id="A0A8J4H0V4"/>
<dbReference type="Proteomes" id="UP000677918">
    <property type="component" value="Unassembled WGS sequence"/>
</dbReference>
<reference evidence="1" key="1">
    <citation type="submission" date="2021-04" db="EMBL/GenBank/DDBJ databases">
        <title>Draft genome sequence of Xylanibacillus composti strain K13.</title>
        <authorList>
            <person name="Uke A."/>
            <person name="Chhe C."/>
            <person name="Baramee S."/>
            <person name="Kosugi A."/>
        </authorList>
    </citation>
    <scope>NUCLEOTIDE SEQUENCE</scope>
    <source>
        <strain evidence="1">K13</strain>
    </source>
</reference>
<gene>
    <name evidence="1" type="ORF">XYCOK13_16870</name>
</gene>
<organism evidence="1 2">
    <name type="scientific">Xylanibacillus composti</name>
    <dbReference type="NCBI Taxonomy" id="1572762"/>
    <lineage>
        <taxon>Bacteria</taxon>
        <taxon>Bacillati</taxon>
        <taxon>Bacillota</taxon>
        <taxon>Bacilli</taxon>
        <taxon>Bacillales</taxon>
        <taxon>Paenibacillaceae</taxon>
        <taxon>Xylanibacillus</taxon>
    </lineage>
</organism>
<dbReference type="EMBL" id="BOVK01000020">
    <property type="protein sequence ID" value="GIQ68863.1"/>
    <property type="molecule type" value="Genomic_DNA"/>
</dbReference>
<proteinExistence type="predicted"/>
<evidence type="ECO:0000313" key="2">
    <source>
        <dbReference type="Proteomes" id="UP000677918"/>
    </source>
</evidence>
<accession>A0A8J4H0V4</accession>
<evidence type="ECO:0000313" key="1">
    <source>
        <dbReference type="EMBL" id="GIQ68863.1"/>
    </source>
</evidence>